<name>A0A7S3A528_9RHOD</name>
<protein>
    <submittedName>
        <fullName evidence="3">Uncharacterized protein</fullName>
    </submittedName>
</protein>
<dbReference type="EMBL" id="HBHW01039009">
    <property type="protein sequence ID" value="CAE0061877.1"/>
    <property type="molecule type" value="Transcribed_RNA"/>
</dbReference>
<gene>
    <name evidence="2" type="ORF">RMAR00112_LOCUS29937</name>
    <name evidence="3" type="ORF">RMAR00112_LOCUS29946</name>
</gene>
<evidence type="ECO:0000313" key="3">
    <source>
        <dbReference type="EMBL" id="CAE0061877.1"/>
    </source>
</evidence>
<dbReference type="AlphaFoldDB" id="A0A7S3A528"/>
<accession>A0A7S3A528</accession>
<feature type="region of interest" description="Disordered" evidence="1">
    <location>
        <begin position="71"/>
        <end position="125"/>
    </location>
</feature>
<dbReference type="EMBL" id="HBHW01038999">
    <property type="protein sequence ID" value="CAE0061868.1"/>
    <property type="molecule type" value="Transcribed_RNA"/>
</dbReference>
<feature type="compositionally biased region" description="Gly residues" evidence="1">
    <location>
        <begin position="85"/>
        <end position="104"/>
    </location>
</feature>
<feature type="compositionally biased region" description="Low complexity" evidence="1">
    <location>
        <begin position="72"/>
        <end position="84"/>
    </location>
</feature>
<reference evidence="3" key="1">
    <citation type="submission" date="2021-01" db="EMBL/GenBank/DDBJ databases">
        <authorList>
            <person name="Corre E."/>
            <person name="Pelletier E."/>
            <person name="Niang G."/>
            <person name="Scheremetjew M."/>
            <person name="Finn R."/>
            <person name="Kale V."/>
            <person name="Holt S."/>
            <person name="Cochrane G."/>
            <person name="Meng A."/>
            <person name="Brown T."/>
            <person name="Cohen L."/>
        </authorList>
    </citation>
    <scope>NUCLEOTIDE SEQUENCE</scope>
    <source>
        <strain evidence="3">CCMP 769</strain>
    </source>
</reference>
<evidence type="ECO:0000313" key="2">
    <source>
        <dbReference type="EMBL" id="CAE0061868.1"/>
    </source>
</evidence>
<proteinExistence type="predicted"/>
<evidence type="ECO:0000256" key="1">
    <source>
        <dbReference type="SAM" id="MobiDB-lite"/>
    </source>
</evidence>
<sequence length="135" mass="13138">MALRVAANGDIIHSGRKTTIRNGQVVSGSASVAPWPLSMIPGADSVGSLMNLGYIFLVSFVDINWEARQVANPSSGYGTSPPNSGGSGGFGGGGGGGNGGNGGNPGPPPRKQMGTKGMSPGLFSGGCSSGACGVL</sequence>
<organism evidence="3">
    <name type="scientific">Rhodosorus marinus</name>
    <dbReference type="NCBI Taxonomy" id="101924"/>
    <lineage>
        <taxon>Eukaryota</taxon>
        <taxon>Rhodophyta</taxon>
        <taxon>Stylonematophyceae</taxon>
        <taxon>Stylonematales</taxon>
        <taxon>Stylonemataceae</taxon>
        <taxon>Rhodosorus</taxon>
    </lineage>
</organism>